<keyword evidence="5" id="KW-0687">Ribonucleoprotein</keyword>
<accession>A0A1F4U0F3</accession>
<evidence type="ECO:0000256" key="2">
    <source>
        <dbReference type="ARBA" id="ARBA00022730"/>
    </source>
</evidence>
<feature type="non-terminal residue" evidence="8">
    <location>
        <position position="1"/>
    </location>
</feature>
<protein>
    <recommendedName>
        <fullName evidence="6">Large ribosomal subunit protein uL18</fullName>
    </recommendedName>
    <alternativeName>
        <fullName evidence="7">50S ribosomal protein L18</fullName>
    </alternativeName>
</protein>
<dbReference type="InterPro" id="IPR004389">
    <property type="entry name" value="Ribosomal_uL18_bac-type"/>
</dbReference>
<dbReference type="Pfam" id="PF00861">
    <property type="entry name" value="Ribosomal_L18p"/>
    <property type="match status" value="1"/>
</dbReference>
<dbReference type="SUPFAM" id="SSF53137">
    <property type="entry name" value="Translational machinery components"/>
    <property type="match status" value="1"/>
</dbReference>
<dbReference type="InterPro" id="IPR057268">
    <property type="entry name" value="Ribosomal_L18"/>
</dbReference>
<dbReference type="HAMAP" id="MF_01337_B">
    <property type="entry name" value="Ribosomal_uL18_B"/>
    <property type="match status" value="1"/>
</dbReference>
<evidence type="ECO:0000256" key="7">
    <source>
        <dbReference type="ARBA" id="ARBA00035496"/>
    </source>
</evidence>
<dbReference type="EMBL" id="MEUS01000034">
    <property type="protein sequence ID" value="OGC38367.1"/>
    <property type="molecule type" value="Genomic_DNA"/>
</dbReference>
<evidence type="ECO:0000256" key="6">
    <source>
        <dbReference type="ARBA" id="ARBA00035197"/>
    </source>
</evidence>
<dbReference type="PANTHER" id="PTHR12899">
    <property type="entry name" value="39S RIBOSOMAL PROTEIN L18, MITOCHONDRIAL"/>
    <property type="match status" value="1"/>
</dbReference>
<keyword evidence="3" id="KW-0694">RNA-binding</keyword>
<gene>
    <name evidence="8" type="ORF">A3K42_00550</name>
</gene>
<organism evidence="8 9">
    <name type="scientific">candidate division WWE3 bacterium RBG_13_37_7</name>
    <dbReference type="NCBI Taxonomy" id="1802609"/>
    <lineage>
        <taxon>Bacteria</taxon>
        <taxon>Katanobacteria</taxon>
    </lineage>
</organism>
<dbReference type="GO" id="GO:0003735">
    <property type="term" value="F:structural constituent of ribosome"/>
    <property type="evidence" value="ECO:0007669"/>
    <property type="project" value="InterPro"/>
</dbReference>
<comment type="caution">
    <text evidence="8">The sequence shown here is derived from an EMBL/GenBank/DDBJ whole genome shotgun (WGS) entry which is preliminary data.</text>
</comment>
<evidence type="ECO:0000256" key="4">
    <source>
        <dbReference type="ARBA" id="ARBA00022980"/>
    </source>
</evidence>
<evidence type="ECO:0000256" key="3">
    <source>
        <dbReference type="ARBA" id="ARBA00022884"/>
    </source>
</evidence>
<dbReference type="Gene3D" id="3.30.420.100">
    <property type="match status" value="1"/>
</dbReference>
<dbReference type="GO" id="GO:0008097">
    <property type="term" value="F:5S rRNA binding"/>
    <property type="evidence" value="ECO:0007669"/>
    <property type="project" value="TreeGrafter"/>
</dbReference>
<evidence type="ECO:0000313" key="8">
    <source>
        <dbReference type="EMBL" id="OGC38367.1"/>
    </source>
</evidence>
<evidence type="ECO:0000256" key="5">
    <source>
        <dbReference type="ARBA" id="ARBA00023274"/>
    </source>
</evidence>
<dbReference type="PANTHER" id="PTHR12899:SF3">
    <property type="entry name" value="LARGE RIBOSOMAL SUBUNIT PROTEIN UL18M"/>
    <property type="match status" value="1"/>
</dbReference>
<sequence length="94" mass="10572">ADRPRLSVFRSNRYITAQLIDDTKGVTLADSFKETKELHTNKKKLEAAIEVGKLIAKKALEKNIKNVIFDRNGYQYHGRVKSVAEGLREGGVTL</sequence>
<comment type="similarity">
    <text evidence="1">Belongs to the universal ribosomal protein uL18 family.</text>
</comment>
<evidence type="ECO:0000256" key="1">
    <source>
        <dbReference type="ARBA" id="ARBA00007116"/>
    </source>
</evidence>
<keyword evidence="4 8" id="KW-0689">Ribosomal protein</keyword>
<dbReference type="GO" id="GO:0022625">
    <property type="term" value="C:cytosolic large ribosomal subunit"/>
    <property type="evidence" value="ECO:0007669"/>
    <property type="project" value="TreeGrafter"/>
</dbReference>
<name>A0A1F4U0F3_UNCKA</name>
<dbReference type="CDD" id="cd00432">
    <property type="entry name" value="Ribosomal_L18_L5e"/>
    <property type="match status" value="1"/>
</dbReference>
<dbReference type="GO" id="GO:0006412">
    <property type="term" value="P:translation"/>
    <property type="evidence" value="ECO:0007669"/>
    <property type="project" value="InterPro"/>
</dbReference>
<dbReference type="InterPro" id="IPR005484">
    <property type="entry name" value="Ribosomal_uL18_bac/plant/anim"/>
</dbReference>
<reference evidence="8 9" key="1">
    <citation type="journal article" date="2016" name="Nat. Commun.">
        <title>Thousands of microbial genomes shed light on interconnected biogeochemical processes in an aquifer system.</title>
        <authorList>
            <person name="Anantharaman K."/>
            <person name="Brown C.T."/>
            <person name="Hug L.A."/>
            <person name="Sharon I."/>
            <person name="Castelle C.J."/>
            <person name="Probst A.J."/>
            <person name="Thomas B.C."/>
            <person name="Singh A."/>
            <person name="Wilkins M.J."/>
            <person name="Karaoz U."/>
            <person name="Brodie E.L."/>
            <person name="Williams K.H."/>
            <person name="Hubbard S.S."/>
            <person name="Banfield J.F."/>
        </authorList>
    </citation>
    <scope>NUCLEOTIDE SEQUENCE [LARGE SCALE GENOMIC DNA]</scope>
</reference>
<dbReference type="Proteomes" id="UP000178270">
    <property type="component" value="Unassembled WGS sequence"/>
</dbReference>
<dbReference type="NCBIfam" id="TIGR00060">
    <property type="entry name" value="L18_bact"/>
    <property type="match status" value="1"/>
</dbReference>
<proteinExistence type="inferred from homology"/>
<keyword evidence="2" id="KW-0699">rRNA-binding</keyword>
<dbReference type="AlphaFoldDB" id="A0A1F4U0F3"/>
<evidence type="ECO:0000313" key="9">
    <source>
        <dbReference type="Proteomes" id="UP000178270"/>
    </source>
</evidence>